<evidence type="ECO:0000313" key="1">
    <source>
        <dbReference type="EMBL" id="ROO87364.1"/>
    </source>
</evidence>
<dbReference type="EMBL" id="RJKE01000001">
    <property type="protein sequence ID" value="ROO87364.1"/>
    <property type="molecule type" value="Genomic_DNA"/>
</dbReference>
<comment type="caution">
    <text evidence="1">The sequence shown here is derived from an EMBL/GenBank/DDBJ whole genome shotgun (WGS) entry which is preliminary data.</text>
</comment>
<evidence type="ECO:0000313" key="2">
    <source>
        <dbReference type="Proteomes" id="UP000272400"/>
    </source>
</evidence>
<reference evidence="1 2" key="1">
    <citation type="submission" date="2018-11" db="EMBL/GenBank/DDBJ databases">
        <title>Sequencing the genomes of 1000 actinobacteria strains.</title>
        <authorList>
            <person name="Klenk H.-P."/>
        </authorList>
    </citation>
    <scope>NUCLEOTIDE SEQUENCE [LARGE SCALE GENOMIC DNA]</scope>
    <source>
        <strain evidence="1 2">DSM 44254</strain>
    </source>
</reference>
<name>A0A3N1D1G2_9ACTN</name>
<protein>
    <submittedName>
        <fullName evidence="1">Uncharacterized protein</fullName>
    </submittedName>
</protein>
<proteinExistence type="predicted"/>
<dbReference type="RefSeq" id="WP_170201546.1">
    <property type="nucleotide sequence ID" value="NZ_RJKE01000001.1"/>
</dbReference>
<keyword evidence="2" id="KW-1185">Reference proteome</keyword>
<organism evidence="1 2">
    <name type="scientific">Actinocorallia herbida</name>
    <dbReference type="NCBI Taxonomy" id="58109"/>
    <lineage>
        <taxon>Bacteria</taxon>
        <taxon>Bacillati</taxon>
        <taxon>Actinomycetota</taxon>
        <taxon>Actinomycetes</taxon>
        <taxon>Streptosporangiales</taxon>
        <taxon>Thermomonosporaceae</taxon>
        <taxon>Actinocorallia</taxon>
    </lineage>
</organism>
<dbReference type="AlphaFoldDB" id="A0A3N1D1G2"/>
<dbReference type="Proteomes" id="UP000272400">
    <property type="component" value="Unassembled WGS sequence"/>
</dbReference>
<gene>
    <name evidence="1" type="ORF">EDD29_4966</name>
</gene>
<sequence>MTMPRADSVPSKVTRFLLLSELCRRLGEHGCTSYLVNPASGGAVLRVSVAGAGGGWLAVAAVERPEGWAYAWAGRWGPAQQCERIARHLARAVAA</sequence>
<accession>A0A3N1D1G2</accession>